<evidence type="ECO:0000313" key="3">
    <source>
        <dbReference type="Proteomes" id="UP000589716"/>
    </source>
</evidence>
<accession>A0A853ILA3</accession>
<evidence type="ECO:0000313" key="2">
    <source>
        <dbReference type="EMBL" id="NZA01062.1"/>
    </source>
</evidence>
<name>A0A853ILA3_9BURK</name>
<gene>
    <name evidence="2" type="ORF">H0I39_03490</name>
</gene>
<sequence length="56" mass="6402">MVYVDGQMQGLTPPLKQFWLQPGQHTIEVRNTGLPSHTETITIEAGKDVQLRHQFE</sequence>
<feature type="domain" description="PEGA" evidence="1">
    <location>
        <begin position="2"/>
        <end position="55"/>
    </location>
</feature>
<comment type="caution">
    <text evidence="2">The sequence shown here is derived from an EMBL/GenBank/DDBJ whole genome shotgun (WGS) entry which is preliminary data.</text>
</comment>
<dbReference type="AlphaFoldDB" id="A0A853ILA3"/>
<protein>
    <submittedName>
        <fullName evidence="2">PEGA domain-containing protein</fullName>
    </submittedName>
</protein>
<proteinExistence type="predicted"/>
<keyword evidence="3" id="KW-1185">Reference proteome</keyword>
<dbReference type="Pfam" id="PF08308">
    <property type="entry name" value="PEGA"/>
    <property type="match status" value="1"/>
</dbReference>
<organism evidence="2 3">
    <name type="scientific">Ottowia beijingensis</name>
    <dbReference type="NCBI Taxonomy" id="1207057"/>
    <lineage>
        <taxon>Bacteria</taxon>
        <taxon>Pseudomonadati</taxon>
        <taxon>Pseudomonadota</taxon>
        <taxon>Betaproteobacteria</taxon>
        <taxon>Burkholderiales</taxon>
        <taxon>Comamonadaceae</taxon>
        <taxon>Ottowia</taxon>
    </lineage>
</organism>
<dbReference type="EMBL" id="JACCKX010000001">
    <property type="protein sequence ID" value="NZA01062.1"/>
    <property type="molecule type" value="Genomic_DNA"/>
</dbReference>
<dbReference type="InterPro" id="IPR013229">
    <property type="entry name" value="PEGA"/>
</dbReference>
<evidence type="ECO:0000259" key="1">
    <source>
        <dbReference type="Pfam" id="PF08308"/>
    </source>
</evidence>
<reference evidence="2 3" key="1">
    <citation type="submission" date="2020-07" db="EMBL/GenBank/DDBJ databases">
        <authorList>
            <person name="Maaloum M."/>
        </authorList>
    </citation>
    <scope>NUCLEOTIDE SEQUENCE [LARGE SCALE GENOMIC DNA]</scope>
    <source>
        <strain evidence="2 3">GCS-AN-3</strain>
    </source>
</reference>
<dbReference type="Proteomes" id="UP000589716">
    <property type="component" value="Unassembled WGS sequence"/>
</dbReference>
<dbReference type="RefSeq" id="WP_180549573.1">
    <property type="nucleotide sequence ID" value="NZ_JACCKX010000001.1"/>
</dbReference>